<keyword evidence="3" id="KW-0238">DNA-binding</keyword>
<evidence type="ECO:0000256" key="1">
    <source>
        <dbReference type="ARBA" id="ARBA00005510"/>
    </source>
</evidence>
<keyword evidence="4" id="KW-0804">Transcription</keyword>
<dbReference type="Proteomes" id="UP001222027">
    <property type="component" value="Unassembled WGS sequence"/>
</dbReference>
<sequence>MGSVPVRDVRDFEGFSGGLGSGFGPSLASSSSLVLDSDGRKLVKVSRSGKKKGGVEVSDAKGVMALKSHCEAERRRRERINRHLATLRSMVPSTKKLDKAALLAEVINQVKELKTNAVEISKRYFIPSDTDEVRVEVEDVMKDGNFLVKASLCCEDQPELIADLRHTLQSLQLKMVRAEISALGGRIKNVLVMTSDRNSNNAERQLCLTSIHQALKSVLDRVNSQADFLPRSSFTNKRCRISLFESSSPLS</sequence>
<dbReference type="PROSITE" id="PS50888">
    <property type="entry name" value="BHLH"/>
    <property type="match status" value="1"/>
</dbReference>
<accession>A0AAV8QHJ5</accession>
<keyword evidence="7" id="KW-1185">Reference proteome</keyword>
<evidence type="ECO:0000313" key="7">
    <source>
        <dbReference type="Proteomes" id="UP001222027"/>
    </source>
</evidence>
<keyword evidence="2" id="KW-0805">Transcription regulation</keyword>
<feature type="domain" description="BHLH" evidence="5">
    <location>
        <begin position="64"/>
        <end position="113"/>
    </location>
</feature>
<dbReference type="Pfam" id="PF00010">
    <property type="entry name" value="HLH"/>
    <property type="match status" value="1"/>
</dbReference>
<dbReference type="PANTHER" id="PTHR45844">
    <property type="entry name" value="TRANSCRIPTION FACTOR BHLH30"/>
    <property type="match status" value="1"/>
</dbReference>
<evidence type="ECO:0000256" key="3">
    <source>
        <dbReference type="ARBA" id="ARBA00023125"/>
    </source>
</evidence>
<dbReference type="GO" id="GO:0046983">
    <property type="term" value="F:protein dimerization activity"/>
    <property type="evidence" value="ECO:0007669"/>
    <property type="project" value="InterPro"/>
</dbReference>
<evidence type="ECO:0000256" key="4">
    <source>
        <dbReference type="ARBA" id="ARBA00023163"/>
    </source>
</evidence>
<dbReference type="InterPro" id="IPR045847">
    <property type="entry name" value="AIG1-like"/>
</dbReference>
<comment type="caution">
    <text evidence="6">The sequence shown here is derived from an EMBL/GenBank/DDBJ whole genome shotgun (WGS) entry which is preliminary data.</text>
</comment>
<organism evidence="6 7">
    <name type="scientific">Ensete ventricosum</name>
    <name type="common">Abyssinian banana</name>
    <name type="synonym">Musa ensete</name>
    <dbReference type="NCBI Taxonomy" id="4639"/>
    <lineage>
        <taxon>Eukaryota</taxon>
        <taxon>Viridiplantae</taxon>
        <taxon>Streptophyta</taxon>
        <taxon>Embryophyta</taxon>
        <taxon>Tracheophyta</taxon>
        <taxon>Spermatophyta</taxon>
        <taxon>Magnoliopsida</taxon>
        <taxon>Liliopsida</taxon>
        <taxon>Zingiberales</taxon>
        <taxon>Musaceae</taxon>
        <taxon>Ensete</taxon>
    </lineage>
</organism>
<reference evidence="6 7" key="1">
    <citation type="submission" date="2022-12" db="EMBL/GenBank/DDBJ databases">
        <title>Chromosome-scale assembly of the Ensete ventricosum genome.</title>
        <authorList>
            <person name="Dussert Y."/>
            <person name="Stocks J."/>
            <person name="Wendawek A."/>
            <person name="Woldeyes F."/>
            <person name="Nichols R.A."/>
            <person name="Borrell J.S."/>
        </authorList>
    </citation>
    <scope>NUCLEOTIDE SEQUENCE [LARGE SCALE GENOMIC DNA]</scope>
    <source>
        <strain evidence="7">cv. Maze</strain>
        <tissue evidence="6">Seeds</tissue>
    </source>
</reference>
<dbReference type="SUPFAM" id="SSF47459">
    <property type="entry name" value="HLH, helix-loop-helix DNA-binding domain"/>
    <property type="match status" value="1"/>
</dbReference>
<evidence type="ECO:0000313" key="6">
    <source>
        <dbReference type="EMBL" id="KAJ8471107.1"/>
    </source>
</evidence>
<dbReference type="PANTHER" id="PTHR45844:SF9">
    <property type="entry name" value="OS09G0463900 PROTEIN"/>
    <property type="match status" value="1"/>
</dbReference>
<dbReference type="Gene3D" id="4.10.280.10">
    <property type="entry name" value="Helix-loop-helix DNA-binding domain"/>
    <property type="match status" value="1"/>
</dbReference>
<comment type="similarity">
    <text evidence="1">Belongs to the bHLH protein family.</text>
</comment>
<dbReference type="InterPro" id="IPR036638">
    <property type="entry name" value="HLH_DNA-bd_sf"/>
</dbReference>
<name>A0AAV8QHJ5_ENSVE</name>
<dbReference type="SMART" id="SM00353">
    <property type="entry name" value="HLH"/>
    <property type="match status" value="1"/>
</dbReference>
<gene>
    <name evidence="6" type="ORF">OPV22_025450</name>
</gene>
<dbReference type="GO" id="GO:0003677">
    <property type="term" value="F:DNA binding"/>
    <property type="evidence" value="ECO:0007669"/>
    <property type="project" value="UniProtKB-KW"/>
</dbReference>
<protein>
    <recommendedName>
        <fullName evidence="5">BHLH domain-containing protein</fullName>
    </recommendedName>
</protein>
<dbReference type="EMBL" id="JAQQAF010000007">
    <property type="protein sequence ID" value="KAJ8471107.1"/>
    <property type="molecule type" value="Genomic_DNA"/>
</dbReference>
<evidence type="ECO:0000256" key="2">
    <source>
        <dbReference type="ARBA" id="ARBA00023015"/>
    </source>
</evidence>
<proteinExistence type="inferred from homology"/>
<dbReference type="InterPro" id="IPR011598">
    <property type="entry name" value="bHLH_dom"/>
</dbReference>
<dbReference type="GO" id="GO:0003700">
    <property type="term" value="F:DNA-binding transcription factor activity"/>
    <property type="evidence" value="ECO:0007669"/>
    <property type="project" value="InterPro"/>
</dbReference>
<dbReference type="AlphaFoldDB" id="A0AAV8QHJ5"/>
<evidence type="ECO:0000259" key="5">
    <source>
        <dbReference type="PROSITE" id="PS50888"/>
    </source>
</evidence>